<dbReference type="EMBL" id="FP929003">
    <property type="protein sequence ID" value="CBK41583.1"/>
    <property type="molecule type" value="Genomic_DNA"/>
</dbReference>
<dbReference type="InterPro" id="IPR013429">
    <property type="entry name" value="Regulatory_FmdB_Zinc_ribbon"/>
</dbReference>
<evidence type="ECO:0000256" key="1">
    <source>
        <dbReference type="SAM" id="MobiDB-lite"/>
    </source>
</evidence>
<evidence type="ECO:0000313" key="4">
    <source>
        <dbReference type="Proteomes" id="UP000001660"/>
    </source>
</evidence>
<dbReference type="SMART" id="SM00834">
    <property type="entry name" value="CxxC_CXXC_SSSS"/>
    <property type="match status" value="1"/>
</dbReference>
<dbReference type="Proteomes" id="UP000001660">
    <property type="component" value="Chromosome"/>
</dbReference>
<dbReference type="AlphaFoldDB" id="D8PEC4"/>
<dbReference type="OrthoDB" id="9813321at2"/>
<keyword evidence="4" id="KW-1185">Reference proteome</keyword>
<organism evidence="3 4">
    <name type="scientific">Nitrospira defluvii</name>
    <dbReference type="NCBI Taxonomy" id="330214"/>
    <lineage>
        <taxon>Bacteria</taxon>
        <taxon>Pseudomonadati</taxon>
        <taxon>Nitrospirota</taxon>
        <taxon>Nitrospiria</taxon>
        <taxon>Nitrospirales</taxon>
        <taxon>Nitrospiraceae</taxon>
        <taxon>Nitrospira</taxon>
    </lineage>
</organism>
<dbReference type="Pfam" id="PF09723">
    <property type="entry name" value="Zn_ribbon_8"/>
    <property type="match status" value="1"/>
</dbReference>
<evidence type="ECO:0000313" key="3">
    <source>
        <dbReference type="EMBL" id="CBK41583.1"/>
    </source>
</evidence>
<feature type="region of interest" description="Disordered" evidence="1">
    <location>
        <begin position="54"/>
        <end position="75"/>
    </location>
</feature>
<feature type="domain" description="Putative regulatory protein FmdB zinc ribbon" evidence="2">
    <location>
        <begin position="1"/>
        <end position="40"/>
    </location>
</feature>
<evidence type="ECO:0000259" key="2">
    <source>
        <dbReference type="SMART" id="SM00834"/>
    </source>
</evidence>
<dbReference type="HOGENOM" id="CLU_136025_4_0_0"/>
<dbReference type="NCBIfam" id="TIGR02605">
    <property type="entry name" value="CxxC_CxxC_SSSS"/>
    <property type="match status" value="1"/>
</dbReference>
<sequence length="75" mass="7646">MPIFEYVCKECNHRFELLVRGDVVPACPACKGTGLDKQFSAFGVGATGGWPVTSSSGGGCGSCGDPRGPGSCSMN</sequence>
<dbReference type="eggNOG" id="COG2331">
    <property type="taxonomic scope" value="Bacteria"/>
</dbReference>
<proteinExistence type="predicted"/>
<dbReference type="KEGG" id="nde:NIDE1855"/>
<name>D8PEC4_9BACT</name>
<dbReference type="STRING" id="330214.NIDE1855"/>
<feature type="compositionally biased region" description="Low complexity" evidence="1">
    <location>
        <begin position="63"/>
        <end position="75"/>
    </location>
</feature>
<gene>
    <name evidence="3" type="ORF">NIDE1855</name>
</gene>
<protein>
    <recommendedName>
        <fullName evidence="2">Putative regulatory protein FmdB zinc ribbon domain-containing protein</fullName>
    </recommendedName>
</protein>
<reference evidence="3 4" key="1">
    <citation type="journal article" date="2010" name="Proc. Natl. Acad. Sci. U.S.A.">
        <title>A Nitrospira metagenome illuminates the physiology and evolution of globally important nitrite-oxidizing bacteria.</title>
        <authorList>
            <person name="Lucker S."/>
            <person name="Wagner M."/>
            <person name="Maixner F."/>
            <person name="Pelletier E."/>
            <person name="Koch H."/>
            <person name="Vacherie B."/>
            <person name="Rattei T."/>
            <person name="Sinninghe Damste J."/>
            <person name="Spieck E."/>
            <person name="Le Paslier D."/>
            <person name="Daims H."/>
        </authorList>
    </citation>
    <scope>NUCLEOTIDE SEQUENCE [LARGE SCALE GENOMIC DNA]</scope>
</reference>
<accession>D8PEC4</accession>